<dbReference type="GO" id="GO:0005829">
    <property type="term" value="C:cytosol"/>
    <property type="evidence" value="ECO:0007669"/>
    <property type="project" value="TreeGrafter"/>
</dbReference>
<dbReference type="PROSITE" id="PS00519">
    <property type="entry name" value="HTH_ASNC_1"/>
    <property type="match status" value="1"/>
</dbReference>
<dbReference type="EMBL" id="PDYG01000128">
    <property type="protein sequence ID" value="PHU36668.1"/>
    <property type="molecule type" value="Genomic_DNA"/>
</dbReference>
<keyword evidence="6" id="KW-1185">Reference proteome</keyword>
<dbReference type="PANTHER" id="PTHR30154:SF34">
    <property type="entry name" value="TRANSCRIPTIONAL REGULATOR AZLB"/>
    <property type="match status" value="1"/>
</dbReference>
<dbReference type="GO" id="GO:0043200">
    <property type="term" value="P:response to amino acid"/>
    <property type="evidence" value="ECO:0007669"/>
    <property type="project" value="TreeGrafter"/>
</dbReference>
<organism evidence="5 6">
    <name type="scientific">Agathobacter ruminis</name>
    <dbReference type="NCBI Taxonomy" id="1712665"/>
    <lineage>
        <taxon>Bacteria</taxon>
        <taxon>Bacillati</taxon>
        <taxon>Bacillota</taxon>
        <taxon>Clostridia</taxon>
        <taxon>Lachnospirales</taxon>
        <taxon>Lachnospiraceae</taxon>
        <taxon>Agathobacter</taxon>
    </lineage>
</organism>
<dbReference type="SMART" id="SM00344">
    <property type="entry name" value="HTH_ASNC"/>
    <property type="match status" value="1"/>
</dbReference>
<accession>A0A2G3E061</accession>
<dbReference type="Proteomes" id="UP000224563">
    <property type="component" value="Unassembled WGS sequence"/>
</dbReference>
<comment type="caution">
    <text evidence="5">The sequence shown here is derived from an EMBL/GenBank/DDBJ whole genome shotgun (WGS) entry which is preliminary data.</text>
</comment>
<dbReference type="InterPro" id="IPR036390">
    <property type="entry name" value="WH_DNA-bd_sf"/>
</dbReference>
<reference evidence="5 6" key="2">
    <citation type="submission" date="2017-10" db="EMBL/GenBank/DDBJ databases">
        <authorList>
            <person name="Banno H."/>
            <person name="Chua N.-H."/>
        </authorList>
    </citation>
    <scope>NUCLEOTIDE SEQUENCE [LARGE SCALE GENOMIC DNA]</scope>
    <source>
        <strain evidence="5 6">JK623</strain>
    </source>
</reference>
<proteinExistence type="predicted"/>
<dbReference type="CDD" id="cd00090">
    <property type="entry name" value="HTH_ARSR"/>
    <property type="match status" value="1"/>
</dbReference>
<dbReference type="AlphaFoldDB" id="A0A2G3E061"/>
<evidence type="ECO:0000259" key="4">
    <source>
        <dbReference type="PROSITE" id="PS50956"/>
    </source>
</evidence>
<dbReference type="PANTHER" id="PTHR30154">
    <property type="entry name" value="LEUCINE-RESPONSIVE REGULATORY PROTEIN"/>
    <property type="match status" value="1"/>
</dbReference>
<dbReference type="Pfam" id="PF13404">
    <property type="entry name" value="HTH_AsnC-type"/>
    <property type="match status" value="1"/>
</dbReference>
<sequence length="149" mass="17159">MMDDKNKRIIELLEQDGRMTYQEIGNRLGISRVAAKKRVEKLEKSGVIAGYRVLVREDDIVILLMDLAIYPEHYQAAMDYFSNRIPEAVQVLGYGDANRIQVQLRSSSVERLRQIAAQIQTDCKPWFQSCNCRAVKEVGKDWFSFSSQP</sequence>
<name>A0A2G3E061_9FIRM</name>
<dbReference type="GO" id="GO:0043565">
    <property type="term" value="F:sequence-specific DNA binding"/>
    <property type="evidence" value="ECO:0007669"/>
    <property type="project" value="InterPro"/>
</dbReference>
<evidence type="ECO:0000256" key="2">
    <source>
        <dbReference type="ARBA" id="ARBA00023125"/>
    </source>
</evidence>
<evidence type="ECO:0000313" key="5">
    <source>
        <dbReference type="EMBL" id="PHU36668.1"/>
    </source>
</evidence>
<keyword evidence="3" id="KW-0804">Transcription</keyword>
<dbReference type="PRINTS" id="PR00033">
    <property type="entry name" value="HTHASNC"/>
</dbReference>
<dbReference type="Gene3D" id="1.10.10.10">
    <property type="entry name" value="Winged helix-like DNA-binding domain superfamily/Winged helix DNA-binding domain"/>
    <property type="match status" value="1"/>
</dbReference>
<protein>
    <submittedName>
        <fullName evidence="5">Transcriptional regulator</fullName>
    </submittedName>
</protein>
<keyword evidence="2" id="KW-0238">DNA-binding</keyword>
<dbReference type="RefSeq" id="WP_031542866.1">
    <property type="nucleotide sequence ID" value="NZ_JANSWH010000076.1"/>
</dbReference>
<evidence type="ECO:0000313" key="6">
    <source>
        <dbReference type="Proteomes" id="UP000224563"/>
    </source>
</evidence>
<evidence type="ECO:0000256" key="1">
    <source>
        <dbReference type="ARBA" id="ARBA00023015"/>
    </source>
</evidence>
<evidence type="ECO:0000256" key="3">
    <source>
        <dbReference type="ARBA" id="ARBA00023163"/>
    </source>
</evidence>
<gene>
    <name evidence="5" type="ORF">CSX02_11920</name>
</gene>
<dbReference type="InterPro" id="IPR019888">
    <property type="entry name" value="Tscrpt_reg_AsnC-like"/>
</dbReference>
<keyword evidence="1" id="KW-0805">Transcription regulation</keyword>
<dbReference type="PROSITE" id="PS50956">
    <property type="entry name" value="HTH_ASNC_2"/>
    <property type="match status" value="1"/>
</dbReference>
<dbReference type="InterPro" id="IPR011991">
    <property type="entry name" value="ArsR-like_HTH"/>
</dbReference>
<feature type="domain" description="HTH asnC-type" evidence="4">
    <location>
        <begin position="2"/>
        <end position="63"/>
    </location>
</feature>
<dbReference type="InterPro" id="IPR036388">
    <property type="entry name" value="WH-like_DNA-bd_sf"/>
</dbReference>
<dbReference type="InterPro" id="IPR019885">
    <property type="entry name" value="Tscrpt_reg_HTH_AsnC-type_CS"/>
</dbReference>
<dbReference type="InterPro" id="IPR000485">
    <property type="entry name" value="AsnC-type_HTH_dom"/>
</dbReference>
<dbReference type="SUPFAM" id="SSF46785">
    <property type="entry name" value="Winged helix' DNA-binding domain"/>
    <property type="match status" value="1"/>
</dbReference>
<reference evidence="5 6" key="1">
    <citation type="submission" date="2017-10" db="EMBL/GenBank/DDBJ databases">
        <title>Resolving the taxonomy of Roseburia spp., Eubacterium rectale and Agathobacter spp. through phylogenomic analysis.</title>
        <authorList>
            <person name="Sheridan P.O."/>
            <person name="Walker A.W."/>
            <person name="Duncan S.H."/>
            <person name="Scott K.P."/>
            <person name="Toole P.W.O."/>
            <person name="Luis P."/>
            <person name="Flint H.J."/>
        </authorList>
    </citation>
    <scope>NUCLEOTIDE SEQUENCE [LARGE SCALE GENOMIC DNA]</scope>
    <source>
        <strain evidence="5 6">JK623</strain>
    </source>
</reference>